<feature type="region of interest" description="Disordered" evidence="1">
    <location>
        <begin position="93"/>
        <end position="138"/>
    </location>
</feature>
<sequence>MAKVYSGASDFVLFPRDQAYMGTLDPRLGDNFRNMHYQPNAVSNMHQYGDFSGEASTSYEPYPPVSAYSSAPSAYFGAQNVPYETHKGNMGRLLRRQTPSGSPSPSISQAFDHPPSTLSSASGASAQSTASSTDGSPYASATHVLPYEDKWSDSLHGLGIAPGIVSSETFSQDSFPPANFETDLMLEDSKFPNYVGECGKNFSPLFPLSQPFASSVFSGLAPQKFVPAFSSRPLALDTTTVAKDVTIDSILEEANSKIRKSVQLISPVSAASPAASPTSFTSKHRTTSPTQRKSSFASPLMPAPAASRFPSRATSPHGSADHVFLGHPIIPLDHVRTPRSRQQSPERCHPCDRATPPPTSQRQARYDPSLIQQLDTPITHNTTTAPYPSAIHAFHHLPSQIFQPPSPAASETSSQDSHRPGSARFRSGTTSPYLHTTSYQPYPQGLDARRFSIASSPSRNSLDSPGSNGYGFDDDGKERTRCPHPDCGRPFKDLKAHMLTHQSERPEKCPITTCTYHQKGFARKYDKNRHTLTHYKGNMVCGFCPGSGSASEKSFNRADVFKRHLTSVHGVEQTPPNSRKKSTNSSTNKKMSTQAVDATGKCSTCSATFKNAQEFYEHLDDCVLRVVQQEEPSEAINEQHLGDVANDEAVRDTMDRHMISAETNFNVNAIAFDDEEGDENDDDFKDESSEDNQAWLLRSSTRSGKGEIGVGHAGGGNSITKSGRMSSHGKGRGMTASKGGVPLVGKGRRRRKHYPVSWGCPKDQMKMKKRVLCVYDGSRRLWKDDMMLDNDFEVRMRFGDGESYVTDLDVQTVKRAEALHNATDEEKGPRIQDESEIQQLMS</sequence>
<organism evidence="3 4">
    <name type="scientific">Letharia lupina</name>
    <dbReference type="NCBI Taxonomy" id="560253"/>
    <lineage>
        <taxon>Eukaryota</taxon>
        <taxon>Fungi</taxon>
        <taxon>Dikarya</taxon>
        <taxon>Ascomycota</taxon>
        <taxon>Pezizomycotina</taxon>
        <taxon>Lecanoromycetes</taxon>
        <taxon>OSLEUM clade</taxon>
        <taxon>Lecanoromycetidae</taxon>
        <taxon>Lecanorales</taxon>
        <taxon>Lecanorineae</taxon>
        <taxon>Parmeliaceae</taxon>
        <taxon>Letharia</taxon>
    </lineage>
</organism>
<feature type="compositionally biased region" description="Low complexity" evidence="1">
    <location>
        <begin position="303"/>
        <end position="316"/>
    </location>
</feature>
<feature type="domain" description="C2H2-type" evidence="2">
    <location>
        <begin position="600"/>
        <end position="620"/>
    </location>
</feature>
<feature type="compositionally biased region" description="Low complexity" evidence="1">
    <location>
        <begin position="272"/>
        <end position="281"/>
    </location>
</feature>
<gene>
    <name evidence="3" type="ORF">HO133_004559</name>
</gene>
<accession>A0A8H6KZR6</accession>
<dbReference type="Gene3D" id="3.30.160.60">
    <property type="entry name" value="Classic Zinc Finger"/>
    <property type="match status" value="1"/>
</dbReference>
<feature type="region of interest" description="Disordered" evidence="1">
    <location>
        <begin position="272"/>
        <end position="324"/>
    </location>
</feature>
<reference evidence="3 4" key="1">
    <citation type="journal article" date="2020" name="Genomics">
        <title>Complete, high-quality genomes from long-read metagenomic sequencing of two wolf lichen thalli reveals enigmatic genome architecture.</title>
        <authorList>
            <person name="McKenzie S.K."/>
            <person name="Walston R.F."/>
            <person name="Allen J.L."/>
        </authorList>
    </citation>
    <scope>NUCLEOTIDE SEQUENCE [LARGE SCALE GENOMIC DNA]</scope>
    <source>
        <strain evidence="3">WasteWater1</strain>
    </source>
</reference>
<protein>
    <recommendedName>
        <fullName evidence="2">C2H2-type domain-containing protein</fullName>
    </recommendedName>
</protein>
<dbReference type="RefSeq" id="XP_037157476.1">
    <property type="nucleotide sequence ID" value="XM_037295475.1"/>
</dbReference>
<proteinExistence type="predicted"/>
<dbReference type="InterPro" id="IPR036236">
    <property type="entry name" value="Znf_C2H2_sf"/>
</dbReference>
<feature type="region of interest" description="Disordered" evidence="1">
    <location>
        <begin position="706"/>
        <end position="759"/>
    </location>
</feature>
<evidence type="ECO:0000313" key="4">
    <source>
        <dbReference type="Proteomes" id="UP000593566"/>
    </source>
</evidence>
<feature type="region of interest" description="Disordered" evidence="1">
    <location>
        <begin position="567"/>
        <end position="593"/>
    </location>
</feature>
<comment type="caution">
    <text evidence="3">The sequence shown here is derived from an EMBL/GenBank/DDBJ whole genome shotgun (WGS) entry which is preliminary data.</text>
</comment>
<feature type="region of interest" description="Disordered" evidence="1">
    <location>
        <begin position="820"/>
        <end position="842"/>
    </location>
</feature>
<name>A0A8H6KZR6_9LECA</name>
<dbReference type="EMBL" id="JACCJB010000002">
    <property type="protein sequence ID" value="KAF6230219.1"/>
    <property type="molecule type" value="Genomic_DNA"/>
</dbReference>
<feature type="domain" description="C2H2-type" evidence="2">
    <location>
        <begin position="539"/>
        <end position="569"/>
    </location>
</feature>
<dbReference type="Proteomes" id="UP000593566">
    <property type="component" value="Unassembled WGS sequence"/>
</dbReference>
<feature type="compositionally biased region" description="Low complexity" evidence="1">
    <location>
        <begin position="116"/>
        <end position="136"/>
    </location>
</feature>
<evidence type="ECO:0000313" key="3">
    <source>
        <dbReference type="EMBL" id="KAF6230219.1"/>
    </source>
</evidence>
<feature type="domain" description="C2H2-type" evidence="2">
    <location>
        <begin position="480"/>
        <end position="501"/>
    </location>
</feature>
<feature type="compositionally biased region" description="Polar residues" evidence="1">
    <location>
        <begin position="97"/>
        <end position="109"/>
    </location>
</feature>
<feature type="compositionally biased region" description="Gly residues" evidence="1">
    <location>
        <begin position="706"/>
        <end position="717"/>
    </location>
</feature>
<feature type="region of interest" description="Disordered" evidence="1">
    <location>
        <begin position="400"/>
        <end position="478"/>
    </location>
</feature>
<evidence type="ECO:0000259" key="2">
    <source>
        <dbReference type="SMART" id="SM00355"/>
    </source>
</evidence>
<dbReference type="SUPFAM" id="SSF57667">
    <property type="entry name" value="beta-beta-alpha zinc fingers"/>
    <property type="match status" value="1"/>
</dbReference>
<feature type="domain" description="C2H2-type" evidence="2">
    <location>
        <begin position="507"/>
        <end position="534"/>
    </location>
</feature>
<feature type="region of interest" description="Disordered" evidence="1">
    <location>
        <begin position="336"/>
        <end position="367"/>
    </location>
</feature>
<feature type="compositionally biased region" description="Polar residues" evidence="1">
    <location>
        <begin position="453"/>
        <end position="467"/>
    </location>
</feature>
<feature type="compositionally biased region" description="Basic and acidic residues" evidence="1">
    <location>
        <begin position="820"/>
        <end position="833"/>
    </location>
</feature>
<evidence type="ECO:0000256" key="1">
    <source>
        <dbReference type="SAM" id="MobiDB-lite"/>
    </source>
</evidence>
<feature type="compositionally biased region" description="Low complexity" evidence="1">
    <location>
        <begin position="583"/>
        <end position="593"/>
    </location>
</feature>
<dbReference type="GeneID" id="59332966"/>
<dbReference type="AlphaFoldDB" id="A0A8H6KZR6"/>
<feature type="compositionally biased region" description="Polar residues" evidence="1">
    <location>
        <begin position="427"/>
        <end position="441"/>
    </location>
</feature>
<keyword evidence="4" id="KW-1185">Reference proteome</keyword>
<dbReference type="SMART" id="SM00355">
    <property type="entry name" value="ZnF_C2H2"/>
    <property type="match status" value="4"/>
</dbReference>
<feature type="compositionally biased region" description="Polar residues" evidence="1">
    <location>
        <begin position="287"/>
        <end position="297"/>
    </location>
</feature>
<dbReference type="InterPro" id="IPR013087">
    <property type="entry name" value="Znf_C2H2_type"/>
</dbReference>